<keyword evidence="2" id="KW-0732">Signal</keyword>
<organism evidence="3 4">
    <name type="scientific">Caballeronia glathei</name>
    <dbReference type="NCBI Taxonomy" id="60547"/>
    <lineage>
        <taxon>Bacteria</taxon>
        <taxon>Pseudomonadati</taxon>
        <taxon>Pseudomonadota</taxon>
        <taxon>Betaproteobacteria</taxon>
        <taxon>Burkholderiales</taxon>
        <taxon>Burkholderiaceae</taxon>
        <taxon>Caballeronia</taxon>
    </lineage>
</organism>
<sequence length="107" mass="10997">MMKSLITLALIAGALASPVISFAQSSNAPVTRAEVRADLVRIEQAGYRPSGEDPHYPEDIQAAEAKVGAQQVASVDSNAVGGVVMHASAQSGSRSSTPSPLGVYFGQ</sequence>
<dbReference type="EMBL" id="JFHC01000061">
    <property type="protein sequence ID" value="KDR39360.1"/>
    <property type="molecule type" value="Genomic_DNA"/>
</dbReference>
<dbReference type="AlphaFoldDB" id="A0A069PFJ3"/>
<dbReference type="InterPro" id="IPR025421">
    <property type="entry name" value="DUF4148"/>
</dbReference>
<dbReference type="Pfam" id="PF13663">
    <property type="entry name" value="DUF4148"/>
    <property type="match status" value="1"/>
</dbReference>
<feature type="region of interest" description="Disordered" evidence="1">
    <location>
        <begin position="87"/>
        <end position="107"/>
    </location>
</feature>
<evidence type="ECO:0000313" key="4">
    <source>
        <dbReference type="Proteomes" id="UP000027466"/>
    </source>
</evidence>
<reference evidence="3 4" key="1">
    <citation type="submission" date="2014-03" db="EMBL/GenBank/DDBJ databases">
        <title>Draft Genome Sequences of Four Burkholderia Strains.</title>
        <authorList>
            <person name="Liu X.Y."/>
            <person name="Li C.X."/>
            <person name="Xu J.H."/>
        </authorList>
    </citation>
    <scope>NUCLEOTIDE SEQUENCE [LARGE SCALE GENOMIC DNA]</scope>
    <source>
        <strain evidence="3 4">DSM 50014</strain>
    </source>
</reference>
<feature type="compositionally biased region" description="Polar residues" evidence="1">
    <location>
        <begin position="88"/>
        <end position="99"/>
    </location>
</feature>
<evidence type="ECO:0000313" key="3">
    <source>
        <dbReference type="EMBL" id="KDR39360.1"/>
    </source>
</evidence>
<feature type="signal peptide" evidence="2">
    <location>
        <begin position="1"/>
        <end position="23"/>
    </location>
</feature>
<accession>A0A069PFJ3</accession>
<feature type="chain" id="PRO_5001664228" description="Purine nucleoside phosphorylase" evidence="2">
    <location>
        <begin position="24"/>
        <end position="107"/>
    </location>
</feature>
<evidence type="ECO:0008006" key="5">
    <source>
        <dbReference type="Google" id="ProtNLM"/>
    </source>
</evidence>
<comment type="caution">
    <text evidence="3">The sequence shown here is derived from an EMBL/GenBank/DDBJ whole genome shotgun (WGS) entry which is preliminary data.</text>
</comment>
<evidence type="ECO:0000256" key="1">
    <source>
        <dbReference type="SAM" id="MobiDB-lite"/>
    </source>
</evidence>
<name>A0A069PFJ3_9BURK</name>
<proteinExistence type="predicted"/>
<protein>
    <recommendedName>
        <fullName evidence="5">Purine nucleoside phosphorylase</fullName>
    </recommendedName>
</protein>
<keyword evidence="4" id="KW-1185">Reference proteome</keyword>
<dbReference type="Proteomes" id="UP000027466">
    <property type="component" value="Unassembled WGS sequence"/>
</dbReference>
<gene>
    <name evidence="3" type="ORF">BG61_33540</name>
</gene>
<evidence type="ECO:0000256" key="2">
    <source>
        <dbReference type="SAM" id="SignalP"/>
    </source>
</evidence>